<dbReference type="InterPro" id="IPR003489">
    <property type="entry name" value="RHF/RaiA"/>
</dbReference>
<accession>A0A937KG32</accession>
<proteinExistence type="predicted"/>
<name>A0A937KG32_9BACT</name>
<dbReference type="Gene3D" id="3.30.160.100">
    <property type="entry name" value="Ribosome hibernation promotion factor-like"/>
    <property type="match status" value="1"/>
</dbReference>
<organism evidence="1 2">
    <name type="scientific">Fulvivirga marina</name>
    <dbReference type="NCBI Taxonomy" id="2494733"/>
    <lineage>
        <taxon>Bacteria</taxon>
        <taxon>Pseudomonadati</taxon>
        <taxon>Bacteroidota</taxon>
        <taxon>Cytophagia</taxon>
        <taxon>Cytophagales</taxon>
        <taxon>Fulvivirgaceae</taxon>
        <taxon>Fulvivirga</taxon>
    </lineage>
</organism>
<dbReference type="Pfam" id="PF02482">
    <property type="entry name" value="Ribosomal_S30AE"/>
    <property type="match status" value="1"/>
</dbReference>
<dbReference type="Proteomes" id="UP000614216">
    <property type="component" value="Unassembled WGS sequence"/>
</dbReference>
<dbReference type="InterPro" id="IPR036567">
    <property type="entry name" value="RHF-like"/>
</dbReference>
<dbReference type="SUPFAM" id="SSF69754">
    <property type="entry name" value="Ribosome binding protein Y (YfiA homologue)"/>
    <property type="match status" value="1"/>
</dbReference>
<protein>
    <submittedName>
        <fullName evidence="1">Ribosome-associated translation inhibitor RaiA</fullName>
    </submittedName>
</protein>
<keyword evidence="2" id="KW-1185">Reference proteome</keyword>
<reference evidence="1" key="1">
    <citation type="submission" date="2021-01" db="EMBL/GenBank/DDBJ databases">
        <title>Fulvivirga kasyanovii gen. nov., sp nov., a novel member of the phylum Bacteroidetes isolated from seawater in a mussel farm.</title>
        <authorList>
            <person name="Zhao L.-H."/>
            <person name="Wang Z.-J."/>
        </authorList>
    </citation>
    <scope>NUCLEOTIDE SEQUENCE</scope>
    <source>
        <strain evidence="1">29W222</strain>
    </source>
</reference>
<dbReference type="EMBL" id="JAEUGD010000065">
    <property type="protein sequence ID" value="MBL6448773.1"/>
    <property type="molecule type" value="Genomic_DNA"/>
</dbReference>
<dbReference type="RefSeq" id="WP_202858313.1">
    <property type="nucleotide sequence ID" value="NZ_JAEUGD010000065.1"/>
</dbReference>
<sequence length="105" mass="12051">MKTIIETPNFKARQELLDFVQEKTDKLDLFSDRIIESRVYLKLNNSDNGDNKVCELKVLIPGNDLFASAESTSFEEAVVKAIEGIKHQIERWKDSKNKKTHSTPL</sequence>
<dbReference type="AlphaFoldDB" id="A0A937KG32"/>
<gene>
    <name evidence="1" type="ORF">JMN32_20845</name>
</gene>
<evidence type="ECO:0000313" key="2">
    <source>
        <dbReference type="Proteomes" id="UP000614216"/>
    </source>
</evidence>
<evidence type="ECO:0000313" key="1">
    <source>
        <dbReference type="EMBL" id="MBL6448773.1"/>
    </source>
</evidence>
<comment type="caution">
    <text evidence="1">The sequence shown here is derived from an EMBL/GenBank/DDBJ whole genome shotgun (WGS) entry which is preliminary data.</text>
</comment>